<dbReference type="Proteomes" id="UP000078113">
    <property type="component" value="Unassembled WGS sequence"/>
</dbReference>
<reference evidence="2" key="2">
    <citation type="journal article" date="2019" name="IMA Fungus">
        <title>Genome sequencing and comparison of five Tilletia species to identify candidate genes for the detection of regulated species infecting wheat.</title>
        <authorList>
            <person name="Nguyen H.D.T."/>
            <person name="Sultana T."/>
            <person name="Kesanakurti P."/>
            <person name="Hambleton S."/>
        </authorList>
    </citation>
    <scope>NUCLEOTIDE SEQUENCE</scope>
    <source>
        <strain evidence="2">DAOMC 236422</strain>
    </source>
</reference>
<keyword evidence="3" id="KW-1185">Reference proteome</keyword>
<evidence type="ECO:0000313" key="2">
    <source>
        <dbReference type="EMBL" id="KAE8262212.1"/>
    </source>
</evidence>
<dbReference type="AlphaFoldDB" id="A0A8X7T1D8"/>
<dbReference type="EMBL" id="LWDG02000832">
    <property type="protein sequence ID" value="KAE8262212.1"/>
    <property type="molecule type" value="Genomic_DNA"/>
</dbReference>
<accession>A0A8X7T1D8</accession>
<comment type="caution">
    <text evidence="2">The sequence shown here is derived from an EMBL/GenBank/DDBJ whole genome shotgun (WGS) entry which is preliminary data.</text>
</comment>
<protein>
    <submittedName>
        <fullName evidence="2">Uncharacterized protein</fullName>
    </submittedName>
</protein>
<name>A0A8X7T1D8_9BASI</name>
<evidence type="ECO:0000256" key="1">
    <source>
        <dbReference type="SAM" id="MobiDB-lite"/>
    </source>
</evidence>
<sequence>MPQHCFEWSLVQSSAASLKASARVMLNGTETRSRSTVESRIASNRTPISVWTDLCGMSVEMANQLIETLERSKKTPRPQTQPPLQLQLQQQQQSQHQPQLLATQFSLACFAAWALCSFCQGLVFDDIWVAGRGHARVTDAHVSEGSFPGSVLTSSRFESLDLPAPAGQDTSRATFVIYTTYECQEGLALSSGLPLSSLWYLRLSTALVLWSSFPAAWVSHVDCRCPQTLLFVPRQSIVAEVLRYASWTL</sequence>
<organism evidence="2 3">
    <name type="scientific">Tilletia walkeri</name>
    <dbReference type="NCBI Taxonomy" id="117179"/>
    <lineage>
        <taxon>Eukaryota</taxon>
        <taxon>Fungi</taxon>
        <taxon>Dikarya</taxon>
        <taxon>Basidiomycota</taxon>
        <taxon>Ustilaginomycotina</taxon>
        <taxon>Exobasidiomycetes</taxon>
        <taxon>Tilletiales</taxon>
        <taxon>Tilletiaceae</taxon>
        <taxon>Tilletia</taxon>
    </lineage>
</organism>
<reference evidence="2" key="1">
    <citation type="submission" date="2016-04" db="EMBL/GenBank/DDBJ databases">
        <authorList>
            <person name="Nguyen H.D."/>
            <person name="Samba Siva P."/>
            <person name="Cullis J."/>
            <person name="Levesque C.A."/>
            <person name="Hambleton S."/>
        </authorList>
    </citation>
    <scope>NUCLEOTIDE SEQUENCE</scope>
    <source>
        <strain evidence="2">DAOMC 236422</strain>
    </source>
</reference>
<gene>
    <name evidence="2" type="ORF">A4X09_0g7511</name>
</gene>
<proteinExistence type="predicted"/>
<feature type="compositionally biased region" description="Low complexity" evidence="1">
    <location>
        <begin position="82"/>
        <end position="91"/>
    </location>
</feature>
<feature type="region of interest" description="Disordered" evidence="1">
    <location>
        <begin position="71"/>
        <end position="91"/>
    </location>
</feature>
<evidence type="ECO:0000313" key="3">
    <source>
        <dbReference type="Proteomes" id="UP000078113"/>
    </source>
</evidence>